<comment type="similarity">
    <text evidence="4 5">Belongs to the glutamine synthetase family.</text>
</comment>
<dbReference type="InterPro" id="IPR014746">
    <property type="entry name" value="Gln_synth/guanido_kin_cat_dom"/>
</dbReference>
<dbReference type="Gene3D" id="3.10.20.70">
    <property type="entry name" value="Glutamine synthetase, N-terminal domain"/>
    <property type="match status" value="1"/>
</dbReference>
<dbReference type="Pfam" id="PF00120">
    <property type="entry name" value="Gln-synt_C"/>
    <property type="match status" value="1"/>
</dbReference>
<reference evidence="11" key="3">
    <citation type="submission" date="2017-09" db="EMBL/GenBank/DDBJ databases">
        <title>FDA dAtabase for Regulatory Grade micrObial Sequences (FDA-ARGOS): Supporting development and validation of Infectious Disease Dx tests.</title>
        <authorList>
            <person name="Minogue T."/>
            <person name="Wolcott M."/>
            <person name="Wasieloski L."/>
            <person name="Aguilar W."/>
            <person name="Moore D."/>
            <person name="Tallon L."/>
            <person name="Sadzewicz L."/>
            <person name="Ott S."/>
            <person name="Zhao X."/>
            <person name="Nagaraj S."/>
            <person name="Vavikolanu K."/>
            <person name="Aluvathingal J."/>
            <person name="Nadendla S."/>
            <person name="Sichtig H."/>
        </authorList>
    </citation>
    <scope>NUCLEOTIDE SEQUENCE [LARGE SCALE GENOMIC DNA]</scope>
    <source>
        <strain evidence="11">FDAARGOS_390</strain>
    </source>
</reference>
<dbReference type="SUPFAM" id="SSF54368">
    <property type="entry name" value="Glutamine synthetase, N-terminal domain"/>
    <property type="match status" value="1"/>
</dbReference>
<dbReference type="InterPro" id="IPR008146">
    <property type="entry name" value="Gln_synth_cat_dom"/>
</dbReference>
<dbReference type="PROSITE" id="PS51987">
    <property type="entry name" value="GS_CATALYTIC"/>
    <property type="match status" value="1"/>
</dbReference>
<dbReference type="Gene3D" id="3.30.590.10">
    <property type="entry name" value="Glutamine synthetase/guanido kinase, catalytic domain"/>
    <property type="match status" value="1"/>
</dbReference>
<dbReference type="GO" id="GO:0004356">
    <property type="term" value="F:glutamine synthetase activity"/>
    <property type="evidence" value="ECO:0007669"/>
    <property type="project" value="InterPro"/>
</dbReference>
<dbReference type="InterPro" id="IPR036651">
    <property type="entry name" value="Gln_synt_N_sf"/>
</dbReference>
<reference evidence="9" key="2">
    <citation type="submission" date="2017-09" db="EMBL/GenBank/DDBJ databases">
        <title>FDA dAtabase for Regulatory Grade micrObial Sequences (FDA-ARGOS): Supporting development and validation of Infectious Disease Dx tests.</title>
        <authorList>
            <person name="Minogue T."/>
            <person name="Wolcott M."/>
            <person name="Wasieloski L."/>
            <person name="Aguilar W."/>
            <person name="Moore D."/>
            <person name="Tallon L.J."/>
            <person name="Sadzewicz L."/>
            <person name="Ott S."/>
            <person name="Zhao X."/>
            <person name="Nagaraj S."/>
            <person name="Vavikolanu K."/>
            <person name="Aluvathingal J."/>
            <person name="Nadendla S."/>
            <person name="Sichtig H."/>
        </authorList>
    </citation>
    <scope>NUCLEOTIDE SEQUENCE</scope>
    <source>
        <strain evidence="9">FDAARGOS_390</strain>
    </source>
</reference>
<dbReference type="PROSITE" id="PS51986">
    <property type="entry name" value="GS_BETA_GRASP"/>
    <property type="match status" value="1"/>
</dbReference>
<comment type="caution">
    <text evidence="9">The sequence shown here is derived from an EMBL/GenBank/DDBJ whole genome shotgun (WGS) entry which is preliminary data.</text>
</comment>
<feature type="domain" description="GS catalytic" evidence="7">
    <location>
        <begin position="138"/>
        <end position="485"/>
    </location>
</feature>
<evidence type="ECO:0000256" key="1">
    <source>
        <dbReference type="ARBA" id="ARBA00022598"/>
    </source>
</evidence>
<evidence type="ECO:0000256" key="2">
    <source>
        <dbReference type="ARBA" id="ARBA00022741"/>
    </source>
</evidence>
<organism evidence="9 11">
    <name type="scientific">Burkholderia gladioli</name>
    <name type="common">Pseudomonas marginata</name>
    <name type="synonym">Phytomonas marginata</name>
    <dbReference type="NCBI Taxonomy" id="28095"/>
    <lineage>
        <taxon>Bacteria</taxon>
        <taxon>Pseudomonadati</taxon>
        <taxon>Pseudomonadota</taxon>
        <taxon>Betaproteobacteria</taxon>
        <taxon>Burkholderiales</taxon>
        <taxon>Burkholderiaceae</taxon>
        <taxon>Burkholderia</taxon>
    </lineage>
</organism>
<proteinExistence type="inferred from homology"/>
<dbReference type="Proteomes" id="UP000220629">
    <property type="component" value="Unassembled WGS sequence"/>
</dbReference>
<dbReference type="SMART" id="SM01230">
    <property type="entry name" value="Gln-synt_C"/>
    <property type="match status" value="1"/>
</dbReference>
<accession>A0A095F1Z2</accession>
<dbReference type="EMBL" id="PDDY01000004">
    <property type="protein sequence ID" value="PEH37885.1"/>
    <property type="molecule type" value="Genomic_DNA"/>
</dbReference>
<feature type="domain" description="GS beta-grasp" evidence="6">
    <location>
        <begin position="30"/>
        <end position="131"/>
    </location>
</feature>
<dbReference type="EMBL" id="JPGG01000017">
    <property type="protein sequence ID" value="KGC11368.1"/>
    <property type="molecule type" value="Genomic_DNA"/>
</dbReference>
<dbReference type="Proteomes" id="UP000029590">
    <property type="component" value="Unassembled WGS sequence"/>
</dbReference>
<dbReference type="PANTHER" id="PTHR43785">
    <property type="entry name" value="GAMMA-GLUTAMYLPUTRESCINE SYNTHETASE"/>
    <property type="match status" value="1"/>
</dbReference>
<dbReference type="KEGG" id="bgo:BM43_4033"/>
<evidence type="ECO:0000256" key="4">
    <source>
        <dbReference type="PROSITE-ProRule" id="PRU01330"/>
    </source>
</evidence>
<keyword evidence="2" id="KW-0547">Nucleotide-binding</keyword>
<keyword evidence="1" id="KW-0436">Ligase</keyword>
<gene>
    <name evidence="9" type="ORF">CRM94_25815</name>
    <name evidence="8" type="ORF">DM48_7465</name>
</gene>
<keyword evidence="3" id="KW-0067">ATP-binding</keyword>
<evidence type="ECO:0000313" key="11">
    <source>
        <dbReference type="Proteomes" id="UP000220629"/>
    </source>
</evidence>
<evidence type="ECO:0000313" key="8">
    <source>
        <dbReference type="EMBL" id="KGC11368.1"/>
    </source>
</evidence>
<dbReference type="AlphaFoldDB" id="A0A095F1Z2"/>
<dbReference type="GO" id="GO:0005524">
    <property type="term" value="F:ATP binding"/>
    <property type="evidence" value="ECO:0007669"/>
    <property type="project" value="UniProtKB-KW"/>
</dbReference>
<dbReference type="OrthoDB" id="9807095at2"/>
<dbReference type="GO" id="GO:0006542">
    <property type="term" value="P:glutamine biosynthetic process"/>
    <property type="evidence" value="ECO:0007669"/>
    <property type="project" value="InterPro"/>
</dbReference>
<evidence type="ECO:0000259" key="6">
    <source>
        <dbReference type="PROSITE" id="PS51986"/>
    </source>
</evidence>
<sequence length="485" mass="53055">MSGPFVERHALWSDAQAAAAERLIARLDQGDFDTVRFSFPDQHGILRGKTLVASEARKALRSGVGFTATMYAKDTSHRSVFSVFSADGGLGLDGLAGTANTLLVGDPTTFRALPWSPRTGWLLCDAYLPDGAPVPFATRAILGRATGELARRGWQLLTGLEVEFHVFRLTDAHMAATDAGQPGSPVEIELLTHGYQYLTELRFDAVDDLMQLLRDTCQRLELPVSSLEIEFGPSQFEFTFAPQTAAVAADSMLLFRNAVKQVCARHGYHATFMCRPRIPNVVSSGWHLHQSLTTLPSSENPHGRNLFIPKETNAALSPLGMHYLGGLLAHARAATPFATPTINGYKRFRANSLAPDRACWAHDNRGAMARVLGGAGDEATRIENRVGEPAANPYLYFASQIVSGLDGIERQTDPGKSADNPYATPADTLPGSLSAALDALERDAMLRETLGAAFVDYFVRIKRAEIARYEDEVSQWEQREYFNLL</sequence>
<protein>
    <submittedName>
        <fullName evidence="8 9">Glutamine synthetase</fullName>
    </submittedName>
</protein>
<evidence type="ECO:0000256" key="5">
    <source>
        <dbReference type="RuleBase" id="RU000384"/>
    </source>
</evidence>
<reference evidence="8 10" key="1">
    <citation type="submission" date="2014-04" db="EMBL/GenBank/DDBJ databases">
        <authorList>
            <person name="Bishop-Lilly K.A."/>
            <person name="Broomall S.M."/>
            <person name="Chain P.S."/>
            <person name="Chertkov O."/>
            <person name="Coyne S.R."/>
            <person name="Daligault H.E."/>
            <person name="Davenport K.W."/>
            <person name="Erkkila T."/>
            <person name="Frey K.G."/>
            <person name="Gibbons H.S."/>
            <person name="Gu W."/>
            <person name="Jaissle J."/>
            <person name="Johnson S.L."/>
            <person name="Koroleva G.I."/>
            <person name="Ladner J.T."/>
            <person name="Lo C.-C."/>
            <person name="Minogue T.D."/>
            <person name="Munk C."/>
            <person name="Palacios G.F."/>
            <person name="Redden C.L."/>
            <person name="Rosenzweig C.N."/>
            <person name="Scholz M.B."/>
            <person name="Teshima H."/>
            <person name="Xu Y."/>
        </authorList>
    </citation>
    <scope>NUCLEOTIDE SEQUENCE [LARGE SCALE GENOMIC DNA]</scope>
    <source>
        <strain evidence="8">Gladioli</strain>
        <strain evidence="10">gladioli</strain>
    </source>
</reference>
<dbReference type="PANTHER" id="PTHR43785:SF12">
    <property type="entry name" value="TYPE-1 GLUTAMINE SYNTHETASE 2"/>
    <property type="match status" value="1"/>
</dbReference>
<dbReference type="RefSeq" id="WP_036050604.1">
    <property type="nucleotide sequence ID" value="NZ_CADEVY010000004.1"/>
</dbReference>
<evidence type="ECO:0000256" key="3">
    <source>
        <dbReference type="ARBA" id="ARBA00022840"/>
    </source>
</evidence>
<evidence type="ECO:0000259" key="7">
    <source>
        <dbReference type="PROSITE" id="PS51987"/>
    </source>
</evidence>
<dbReference type="InterPro" id="IPR008147">
    <property type="entry name" value="Gln_synt_N"/>
</dbReference>
<name>A0A095F1Z2_BURGA</name>
<evidence type="ECO:0000313" key="10">
    <source>
        <dbReference type="Proteomes" id="UP000029590"/>
    </source>
</evidence>
<evidence type="ECO:0000313" key="9">
    <source>
        <dbReference type="EMBL" id="PEH37885.1"/>
    </source>
</evidence>
<dbReference type="SUPFAM" id="SSF55931">
    <property type="entry name" value="Glutamine synthetase/guanido kinase"/>
    <property type="match status" value="1"/>
</dbReference>